<protein>
    <submittedName>
        <fullName evidence="1">DUF2150 family protein</fullName>
    </submittedName>
</protein>
<dbReference type="Proteomes" id="UP001220010">
    <property type="component" value="Unassembled WGS sequence"/>
</dbReference>
<dbReference type="EMBL" id="JARFPK010000043">
    <property type="protein sequence ID" value="MDF0591503.1"/>
    <property type="molecule type" value="Genomic_DNA"/>
</dbReference>
<evidence type="ECO:0000313" key="1">
    <source>
        <dbReference type="EMBL" id="MDF0591503.1"/>
    </source>
</evidence>
<dbReference type="RefSeq" id="WP_316967235.1">
    <property type="nucleotide sequence ID" value="NZ_JARFPK010000043.1"/>
</dbReference>
<accession>A0ABT5XA05</accession>
<keyword evidence="2" id="KW-1185">Reference proteome</keyword>
<sequence>MKEEFYTRGRWLNWINKIKESGFTLQESDEDPSAAVFVYAMDDVVLACLKVIARCEHGTITKEDAISAIDEIRDIVSERDGSLGEDASLMLESLNASLTAVFISSQRYINGGYDAKTPLLEMVKKAVAAEEADLMEESLSILSEIGARVIGGESLPEEVYSDLPYCLTAELLDGIDAISAAQIGDDSYKEDDGSEDDGEDS</sequence>
<proteinExistence type="predicted"/>
<reference evidence="1 2" key="1">
    <citation type="submission" date="2023-03" db="EMBL/GenBank/DDBJ databases">
        <title>WGS of Methanotrichaceae archaeon Mx.</title>
        <authorList>
            <person name="Sorokin D.Y."/>
            <person name="Merkel A.Y."/>
        </authorList>
    </citation>
    <scope>NUCLEOTIDE SEQUENCE [LARGE SCALE GENOMIC DNA]</scope>
    <source>
        <strain evidence="1 2">Mx</strain>
    </source>
</reference>
<evidence type="ECO:0000313" key="2">
    <source>
        <dbReference type="Proteomes" id="UP001220010"/>
    </source>
</evidence>
<gene>
    <name evidence="1" type="ORF">P0O15_10060</name>
</gene>
<comment type="caution">
    <text evidence="1">The sequence shown here is derived from an EMBL/GenBank/DDBJ whole genome shotgun (WGS) entry which is preliminary data.</text>
</comment>
<organism evidence="1 2">
    <name type="scientific">Candidatus Methanocrinis natronophilus</name>
    <dbReference type="NCBI Taxonomy" id="3033396"/>
    <lineage>
        <taxon>Archaea</taxon>
        <taxon>Methanobacteriati</taxon>
        <taxon>Methanobacteriota</taxon>
        <taxon>Stenosarchaea group</taxon>
        <taxon>Methanomicrobia</taxon>
        <taxon>Methanotrichales</taxon>
        <taxon>Methanotrichaceae</taxon>
        <taxon>Methanocrinis</taxon>
    </lineage>
</organism>
<name>A0ABT5XA05_9EURY</name>
<dbReference type="Pfam" id="PF09920">
    <property type="entry name" value="DUF2150"/>
    <property type="match status" value="1"/>
</dbReference>
<dbReference type="PIRSF" id="PIRSF022079">
    <property type="entry name" value="UCP022079"/>
    <property type="match status" value="1"/>
</dbReference>
<dbReference type="InterPro" id="IPR014518">
    <property type="entry name" value="UCP022079"/>
</dbReference>